<dbReference type="eggNOG" id="ENOG50333R2">
    <property type="taxonomic scope" value="Bacteria"/>
</dbReference>
<evidence type="ECO:0000313" key="1">
    <source>
        <dbReference type="EMBL" id="KEP27421.1"/>
    </source>
</evidence>
<evidence type="ECO:0000313" key="2">
    <source>
        <dbReference type="Proteomes" id="UP000028091"/>
    </source>
</evidence>
<proteinExistence type="predicted"/>
<dbReference type="AlphaFoldDB" id="A0A081LDU5"/>
<accession>A0A081LDU5</accession>
<gene>
    <name evidence="1" type="ORF">BA70_13915</name>
</gene>
<dbReference type="RefSeq" id="WP_034319135.1">
    <property type="nucleotide sequence ID" value="NZ_JBCMYH010000014.1"/>
</dbReference>
<keyword evidence="2" id="KW-1185">Reference proteome</keyword>
<dbReference type="OrthoDB" id="2382008at2"/>
<organism evidence="1 2">
    <name type="scientific">Bacillus zhangzhouensis</name>
    <dbReference type="NCBI Taxonomy" id="1178540"/>
    <lineage>
        <taxon>Bacteria</taxon>
        <taxon>Bacillati</taxon>
        <taxon>Bacillota</taxon>
        <taxon>Bacilli</taxon>
        <taxon>Bacillales</taxon>
        <taxon>Bacillaceae</taxon>
        <taxon>Bacillus</taxon>
    </lineage>
</organism>
<sequence>MTSPYLCPNCKTNRTRFNLIEQLSEPVKLDPATGAVVETYEGDQLSPFHMRYQGPQIKVQCGVCGLIEDEKTFIKLAEYDQYSSPS</sequence>
<dbReference type="Proteomes" id="UP000028091">
    <property type="component" value="Unassembled WGS sequence"/>
</dbReference>
<name>A0A081LDU5_9BACI</name>
<dbReference type="EMBL" id="JOTP01000004">
    <property type="protein sequence ID" value="KEP27421.1"/>
    <property type="molecule type" value="Genomic_DNA"/>
</dbReference>
<protein>
    <submittedName>
        <fullName evidence="1">DNA alkylation repair protein</fullName>
    </submittedName>
</protein>
<comment type="caution">
    <text evidence="1">The sequence shown here is derived from an EMBL/GenBank/DDBJ whole genome shotgun (WGS) entry which is preliminary data.</text>
</comment>
<reference evidence="1 2" key="1">
    <citation type="submission" date="2012-09" db="EMBL/GenBank/DDBJ databases">
        <title>Genome Sequence of Bacillus sp. DW5-4.</title>
        <authorList>
            <person name="Lai Q."/>
            <person name="Liu Y."/>
            <person name="Shao Z."/>
        </authorList>
    </citation>
    <scope>NUCLEOTIDE SEQUENCE [LARGE SCALE GENOMIC DNA]</scope>
    <source>
        <strain evidence="1 2">DW5-4</strain>
    </source>
</reference>